<dbReference type="GO" id="GO:0003723">
    <property type="term" value="F:RNA binding"/>
    <property type="evidence" value="ECO:0007669"/>
    <property type="project" value="TreeGrafter"/>
</dbReference>
<feature type="compositionally biased region" description="Polar residues" evidence="12">
    <location>
        <begin position="825"/>
        <end position="843"/>
    </location>
</feature>
<dbReference type="EMBL" id="CAXLJL010000095">
    <property type="protein sequence ID" value="CAL5131484.1"/>
    <property type="molecule type" value="Genomic_DNA"/>
</dbReference>
<dbReference type="GO" id="GO:0008139">
    <property type="term" value="F:nuclear localization sequence binding"/>
    <property type="evidence" value="ECO:0007669"/>
    <property type="project" value="TreeGrafter"/>
</dbReference>
<dbReference type="InterPro" id="IPR037665">
    <property type="entry name" value="Nucleoporin_S59-like"/>
</dbReference>
<dbReference type="GO" id="GO:0017056">
    <property type="term" value="F:structural constituent of nuclear pore"/>
    <property type="evidence" value="ECO:0007669"/>
    <property type="project" value="InterPro"/>
</dbReference>
<reference evidence="14" key="1">
    <citation type="submission" date="2024-06" db="EMBL/GenBank/DDBJ databases">
        <authorList>
            <person name="Liu X."/>
            <person name="Lenzi L."/>
            <person name="Haldenby T S."/>
            <person name="Uol C."/>
        </authorList>
    </citation>
    <scope>NUCLEOTIDE SEQUENCE</scope>
</reference>
<protein>
    <recommendedName>
        <fullName evidence="4">Nuclear pore complex protein Nup98-Nup96</fullName>
    </recommendedName>
</protein>
<dbReference type="SUPFAM" id="SSF82215">
    <property type="entry name" value="C-terminal autoproteolytic domain of nucleoporin nup98"/>
    <property type="match status" value="1"/>
</dbReference>
<keyword evidence="5" id="KW-0813">Transport</keyword>
<feature type="compositionally biased region" description="Basic and acidic residues" evidence="12">
    <location>
        <begin position="1263"/>
        <end position="1277"/>
    </location>
</feature>
<dbReference type="InterPro" id="IPR036903">
    <property type="entry name" value="Nup98_auto-Pept-S59_dom_sf"/>
</dbReference>
<evidence type="ECO:0000259" key="13">
    <source>
        <dbReference type="PROSITE" id="PS51434"/>
    </source>
</evidence>
<dbReference type="FunFam" id="1.10.10.2360:FF:000001">
    <property type="entry name" value="Nuclear pore complex protein Nup98-Nup96"/>
    <property type="match status" value="1"/>
</dbReference>
<dbReference type="Proteomes" id="UP001497525">
    <property type="component" value="Unassembled WGS sequence"/>
</dbReference>
<comment type="subcellular location">
    <subcellularLocation>
        <location evidence="2">Nucleus membrane</location>
        <topology evidence="2">Peripheral membrane protein</topology>
        <orientation evidence="2">Nucleoplasmic side</orientation>
    </subcellularLocation>
    <subcellularLocation>
        <location evidence="1">Nucleus</location>
        <location evidence="1">Nuclear pore complex</location>
    </subcellularLocation>
</comment>
<dbReference type="InterPro" id="IPR007230">
    <property type="entry name" value="Nup98_auto-Pept-S59_dom"/>
</dbReference>
<accession>A0AAV2T2U8</accession>
<dbReference type="Pfam" id="PF12110">
    <property type="entry name" value="Nup96"/>
    <property type="match status" value="1"/>
</dbReference>
<proteinExistence type="inferred from homology"/>
<dbReference type="Gene3D" id="1.25.40.690">
    <property type="match status" value="1"/>
</dbReference>
<evidence type="ECO:0000256" key="6">
    <source>
        <dbReference type="ARBA" id="ARBA00022813"/>
    </source>
</evidence>
<keyword evidence="9" id="KW-0811">Translocation</keyword>
<gene>
    <name evidence="14" type="ORF">CDAUBV1_LOCUS3905</name>
</gene>
<evidence type="ECO:0000256" key="12">
    <source>
        <dbReference type="SAM" id="MobiDB-lite"/>
    </source>
</evidence>
<dbReference type="GO" id="GO:0006405">
    <property type="term" value="P:RNA export from nucleus"/>
    <property type="evidence" value="ECO:0007669"/>
    <property type="project" value="TreeGrafter"/>
</dbReference>
<dbReference type="Gene3D" id="3.30.1610.10">
    <property type="entry name" value="Peptidase S59, nucleoporin"/>
    <property type="match status" value="1"/>
</dbReference>
<evidence type="ECO:0000256" key="8">
    <source>
        <dbReference type="ARBA" id="ARBA00022927"/>
    </source>
</evidence>
<keyword evidence="8" id="KW-0653">Protein transport</keyword>
<dbReference type="Pfam" id="PF04096">
    <property type="entry name" value="Nucleoporin2"/>
    <property type="match status" value="1"/>
</dbReference>
<evidence type="ECO:0000256" key="11">
    <source>
        <dbReference type="ARBA" id="ARBA00023242"/>
    </source>
</evidence>
<dbReference type="Pfam" id="PF21240">
    <property type="entry name" value="Nup98_GLEBS"/>
    <property type="match status" value="1"/>
</dbReference>
<dbReference type="InterPro" id="IPR021967">
    <property type="entry name" value="Nup98_C"/>
</dbReference>
<keyword evidence="6" id="KW-0068">Autocatalytic cleavage</keyword>
<evidence type="ECO:0000256" key="3">
    <source>
        <dbReference type="ARBA" id="ARBA00008926"/>
    </source>
</evidence>
<sequence>MFGSKTTFGSPANSAFGGTSTLFGGASKAPTQTTTNLFGQPSVGLGGTSTLFGGSAANTVSWGSGVVGAPTGTAIPFNPPITTDTIQRGGQSTQVNAKHVCITAMKEYQDKSLEELRLEDYGLNRHGSAGGATSSLFGASSAVKPFQFSGTQTAGTTSIFGQTTKPTNTLFGGGNLTFGSSTSTAQPIFGQTAQTQNTSTFGAKPLFGAASTGTSGLFGSTQPSTGFAFGQTQQTAGLGATTNIFGQSTLTSSAAKPSLFGTQPAFGAAQSTNLFGVKTTGTTSLFGTSAPLAGSQTQTGFGFGGALKPAGTTGFFGTSTATTAPKPGGIFGIGATTTTTGFGFGAGLATTQTPAFGGFGTNTSTNVGLFGQNSANTLGAKKTFGFGSSLTNPTAPSTGVFGFGQTNPSGGLFGNTAASGTTGFGFGSTPGTTSLFGQNTGFGTAQKPLTTGFGLGSTGLAATGFGTSGTGTSLFGLGSSGLAAGASATRPLGFGTTTQLSNGLGGLASNTAEQLAQNVRAQQQVLELVRSMPYGQSPLFRYLNMPSADGVTEESKQSNAMTNMTSGSASSSSLVVPAKAVASALAERHKAAGLILGSGSPGATVVPSPTAGGRPVWMRRPAVNQKLLQVSNRNKLFSGFYEEDALLSPSAHGTSPALRLRRSATLGSDSALLDSPSLGTKNGGRNFFVRRDEWKRLHLPESVRTSILERSAASTQELSSMAEATLNEDREEELQSGATSDGVTSPAHRESGFGAGDSSGVNTNKPSHTTSVPQVSASPSSTRSVVSSPNRAPTTKKTHAKSSVGFVRAREALRDDSALTEDLDSTWTSPGDATSGDLSTTDGISAHVSPSSKKSQSNSGSVTSAPSSPRPPHPTGIKLSKPGYYVLPPFEELATMMDSEGRCIVEDFVIGRRHYGHILFPGNTDVTDLDLDNIVHIRRREVVVYPDDEKKPPVGFGLNKRAEVCLEAIWPTDKATREPVKSPERLAVMRFEDRLERATRRMDARFIEYRPESGSWVFEVKHFSKYRLDDSDEESEPQNDEADTKKDCNLSSKELELQSDMDLTGDFPGDEKTLNIDKTPVFRRSMLTPTTKSITGPVNGFTKIDAFSSDFTSPTCDKCEQSMELTLQSDTVANLPQDFSAPSATVRQMRNAFFRLSSQESYGNRRSGLFSRYDDEYDEIAELEAAAEDTDRPFGLSTTMRSSAQGIKRFQSPLVHQNSFASPIGIPSQPKPESGNEVWIKKMLHSGPSPEKIIRTRSPFRSAADDSNRLDIPKMQDDGSDEYNSLVVPVTPFRPISCEEISEGVPLNQDRTPPLEFDLNTLRIPSPLKQISGPFSTGTAVTEAGLLPYATLFQLFPHAQTKKGRKKAVSSSDCMNRLSHLVLDITLQHGHGLRPSWSRVRLEDYCSTVLITSELSDSVPSPSWDRNFRPTSGFTISINPWPSVIEKTDETLLNAALTTSVRRNFSPDSQKPNLSPPTDHCPFWEPDSGLAPLEAYVQALHCDFPEILQSAKDETRTARVAAVSRLVSLCLALWGRHPLEQTVRSATDVDGTSKKTESNVEQSAQKEDNASSHSLPLDGMQENPCDEEQGPSLPALAFLCRKQAVSEWIRSHSYPWLEKRLRSLGLFDVVKVPNSDSDANNNELIPGCLENHKTDDISEGLFACLVSGEPGAACRLALAASMPGLAALIAQCTAGDPIVRRGLQRQIMMWHEMKYDRHIPIPLLRIYALLAGLTHFPHPKQSCDVTVLANLDWTRVFGAYLWYLSDYSSNLSEVLRLYSMAWHSTEAVSDQSIGKPVPPEEDELLDPEDFPSLVNDYPESMTSDNGGGEDFKTWPRDTAYNLLQLFCGRAHRLERTLNPCGISRRKSQNGISSCSINPSSLLDWAPSWNLWRILTALGYQHYDAITPSRLCGEFAAQLEDAGLWEWAVFVLLHEADQMRRDMGVKSVIERNASLVLPATSSDSIQDVHKGISLPDRLNELLDSLSVVPPPPLTKAESFVTEKLGVPIRWIHEAKAVLARHRFASCNRELELSHLDSRSFSHSRKLRLQAHLFAILEASHWFAAGHFGAAHAVYTEYLLPNLVLHTDSSLSSTSGLALTRMGHRLEKLLQPFTTLTAAQLPDGFSNGVGIYLVYDEILRLAEQLSNLCHNPSGSVEQKQESSMMEGTEEEDKSAKELEQETQERLAETLCTLRIQLRNFIEDLRHMTISNLNVRVVRTEMAATCTRLISAFLAVGVSEVALGTDASDLRAGTLDCLQRQLLSITEVGLPADYHLKEVRTFTEAKLSIGVV</sequence>
<dbReference type="GO" id="GO:0031965">
    <property type="term" value="C:nuclear membrane"/>
    <property type="evidence" value="ECO:0007669"/>
    <property type="project" value="UniProtKB-SubCell"/>
</dbReference>
<feature type="region of interest" description="Disordered" evidence="12">
    <location>
        <begin position="1260"/>
        <end position="1284"/>
    </location>
</feature>
<dbReference type="GO" id="GO:0044614">
    <property type="term" value="C:nuclear pore cytoplasmic filaments"/>
    <property type="evidence" value="ECO:0007669"/>
    <property type="project" value="TreeGrafter"/>
</dbReference>
<dbReference type="PROSITE" id="PS51434">
    <property type="entry name" value="NUP_C"/>
    <property type="match status" value="1"/>
</dbReference>
<dbReference type="GO" id="GO:0000973">
    <property type="term" value="P:post-transcriptional tethering of RNA polymerase II gene DNA at nuclear periphery"/>
    <property type="evidence" value="ECO:0007669"/>
    <property type="project" value="TreeGrafter"/>
</dbReference>
<feature type="compositionally biased region" description="Polar residues" evidence="12">
    <location>
        <begin position="1463"/>
        <end position="1473"/>
    </location>
</feature>
<evidence type="ECO:0000256" key="9">
    <source>
        <dbReference type="ARBA" id="ARBA00023010"/>
    </source>
</evidence>
<feature type="compositionally biased region" description="Low complexity" evidence="12">
    <location>
        <begin position="773"/>
        <end position="789"/>
    </location>
</feature>
<evidence type="ECO:0000256" key="7">
    <source>
        <dbReference type="ARBA" id="ARBA00022816"/>
    </source>
</evidence>
<organism evidence="14 15">
    <name type="scientific">Calicophoron daubneyi</name>
    <name type="common">Rumen fluke</name>
    <name type="synonym">Paramphistomum daubneyi</name>
    <dbReference type="NCBI Taxonomy" id="300641"/>
    <lineage>
        <taxon>Eukaryota</taxon>
        <taxon>Metazoa</taxon>
        <taxon>Spiralia</taxon>
        <taxon>Lophotrochozoa</taxon>
        <taxon>Platyhelminthes</taxon>
        <taxon>Trematoda</taxon>
        <taxon>Digenea</taxon>
        <taxon>Plagiorchiida</taxon>
        <taxon>Pronocephalata</taxon>
        <taxon>Paramphistomoidea</taxon>
        <taxon>Paramphistomidae</taxon>
        <taxon>Calicophoron</taxon>
    </lineage>
</organism>
<name>A0AAV2T2U8_CALDB</name>
<dbReference type="GO" id="GO:0006606">
    <property type="term" value="P:protein import into nucleus"/>
    <property type="evidence" value="ECO:0007669"/>
    <property type="project" value="TreeGrafter"/>
</dbReference>
<comment type="caution">
    <text evidence="14">The sequence shown here is derived from an EMBL/GenBank/DDBJ whole genome shotgun (WGS) entry which is preliminary data.</text>
</comment>
<feature type="compositionally biased region" description="Basic and acidic residues" evidence="12">
    <location>
        <begin position="1551"/>
        <end position="1570"/>
    </location>
</feature>
<evidence type="ECO:0000256" key="2">
    <source>
        <dbReference type="ARBA" id="ARBA00004620"/>
    </source>
</evidence>
<feature type="compositionally biased region" description="Polar residues" evidence="12">
    <location>
        <begin position="759"/>
        <end position="772"/>
    </location>
</feature>
<feature type="domain" description="Peptidase S59" evidence="13">
    <location>
        <begin position="881"/>
        <end position="1023"/>
    </location>
</feature>
<feature type="region of interest" description="Disordered" evidence="12">
    <location>
        <begin position="821"/>
        <end position="881"/>
    </location>
</feature>
<feature type="region of interest" description="Disordered" evidence="12">
    <location>
        <begin position="1544"/>
        <end position="1589"/>
    </location>
</feature>
<feature type="compositionally biased region" description="Polar residues" evidence="12">
    <location>
        <begin position="2150"/>
        <end position="2163"/>
    </location>
</feature>
<dbReference type="PANTHER" id="PTHR23198">
    <property type="entry name" value="NUCLEOPORIN"/>
    <property type="match status" value="1"/>
</dbReference>
<evidence type="ECO:0000313" key="15">
    <source>
        <dbReference type="Proteomes" id="UP001497525"/>
    </source>
</evidence>
<evidence type="ECO:0000256" key="4">
    <source>
        <dbReference type="ARBA" id="ARBA00013472"/>
    </source>
</evidence>
<evidence type="ECO:0000256" key="5">
    <source>
        <dbReference type="ARBA" id="ARBA00022448"/>
    </source>
</evidence>
<evidence type="ECO:0000256" key="10">
    <source>
        <dbReference type="ARBA" id="ARBA00023132"/>
    </source>
</evidence>
<feature type="region of interest" description="Disordered" evidence="12">
    <location>
        <begin position="1463"/>
        <end position="1483"/>
    </location>
</feature>
<evidence type="ECO:0000313" key="14">
    <source>
        <dbReference type="EMBL" id="CAL5131484.1"/>
    </source>
</evidence>
<keyword evidence="11" id="KW-0539">Nucleus</keyword>
<feature type="region of interest" description="Disordered" evidence="12">
    <location>
        <begin position="2150"/>
        <end position="2178"/>
    </location>
</feature>
<feature type="region of interest" description="Disordered" evidence="12">
    <location>
        <begin position="708"/>
        <end position="808"/>
    </location>
</feature>
<keyword evidence="7" id="KW-0509">mRNA transport</keyword>
<comment type="similarity">
    <text evidence="3">Belongs to the nucleoporin GLFG family.</text>
</comment>
<dbReference type="Gene3D" id="1.10.10.2360">
    <property type="match status" value="1"/>
</dbReference>
<dbReference type="GO" id="GO:0034398">
    <property type="term" value="P:telomere tethering at nuclear periphery"/>
    <property type="evidence" value="ECO:0007669"/>
    <property type="project" value="TreeGrafter"/>
</dbReference>
<feature type="compositionally biased region" description="Low complexity" evidence="12">
    <location>
        <begin position="845"/>
        <end position="864"/>
    </location>
</feature>
<dbReference type="GO" id="GO:0051028">
    <property type="term" value="P:mRNA transport"/>
    <property type="evidence" value="ECO:0007669"/>
    <property type="project" value="UniProtKB-KW"/>
</dbReference>
<dbReference type="PANTHER" id="PTHR23198:SF6">
    <property type="entry name" value="NUCLEAR PORE COMPLEX PROTEIN NUP98-NUP96"/>
    <property type="match status" value="1"/>
</dbReference>
<evidence type="ECO:0000256" key="1">
    <source>
        <dbReference type="ARBA" id="ARBA00004567"/>
    </source>
</evidence>
<keyword evidence="10" id="KW-0906">Nuclear pore complex</keyword>